<dbReference type="AlphaFoldDB" id="A0A370V2V3"/>
<accession>A0A370V2V3</accession>
<organism evidence="1 2">
    <name type="scientific">Escherichia marmotae</name>
    <dbReference type="NCBI Taxonomy" id="1499973"/>
    <lineage>
        <taxon>Bacteria</taxon>
        <taxon>Pseudomonadati</taxon>
        <taxon>Pseudomonadota</taxon>
        <taxon>Gammaproteobacteria</taxon>
        <taxon>Enterobacterales</taxon>
        <taxon>Enterobacteriaceae</taxon>
        <taxon>Escherichia</taxon>
    </lineage>
</organism>
<sequence>MATLPPMAMCFTLKVPPLLAKVSYSLAGVARVVTMRPCISVRGGILILLTGLNGRRSIRQKIPFPALMPKGIRTPLVMRLQRLNCRQHVLLTVSRLMVLKILS</sequence>
<dbReference type="EMBL" id="QONO01000196">
    <property type="protein sequence ID" value="RDR23087.1"/>
    <property type="molecule type" value="Genomic_DNA"/>
</dbReference>
<comment type="caution">
    <text evidence="1">The sequence shown here is derived from an EMBL/GenBank/DDBJ whole genome shotgun (WGS) entry which is preliminary data.</text>
</comment>
<proteinExistence type="predicted"/>
<reference evidence="1 2" key="1">
    <citation type="submission" date="2018-06" db="EMBL/GenBank/DDBJ databases">
        <title>Recombination Drives Gene Content and Phenotype Evolution in Wild Type E. coli Strains.</title>
        <authorList>
            <person name="Field C.M."/>
            <person name="Silander O.K."/>
            <person name="Van Nimwegen E."/>
        </authorList>
    </citation>
    <scope>NUCLEOTIDE SEQUENCE [LARGE SCALE GENOMIC DNA]</scope>
    <source>
        <strain evidence="1 2">SC344</strain>
    </source>
</reference>
<evidence type="ECO:0000313" key="1">
    <source>
        <dbReference type="EMBL" id="RDR23087.1"/>
    </source>
</evidence>
<evidence type="ECO:0000313" key="2">
    <source>
        <dbReference type="Proteomes" id="UP000254454"/>
    </source>
</evidence>
<gene>
    <name evidence="1" type="ORF">C4A13_00354</name>
</gene>
<protein>
    <submittedName>
        <fullName evidence="1">Uncharacterized protein</fullName>
    </submittedName>
</protein>
<dbReference type="Proteomes" id="UP000254454">
    <property type="component" value="Unassembled WGS sequence"/>
</dbReference>
<name>A0A370V2V3_9ESCH</name>